<dbReference type="GO" id="GO:0008168">
    <property type="term" value="F:methyltransferase activity"/>
    <property type="evidence" value="ECO:0007669"/>
    <property type="project" value="UniProtKB-KW"/>
</dbReference>
<dbReference type="AlphaFoldDB" id="A0A6N6N464"/>
<dbReference type="OrthoDB" id="9804945at2"/>
<keyword evidence="1" id="KW-0489">Methyltransferase</keyword>
<dbReference type="GO" id="GO:0032259">
    <property type="term" value="P:methylation"/>
    <property type="evidence" value="ECO:0007669"/>
    <property type="project" value="UniProtKB-KW"/>
</dbReference>
<gene>
    <name evidence="1" type="ORF">F8A88_00900</name>
</gene>
<keyword evidence="2" id="KW-1185">Reference proteome</keyword>
<evidence type="ECO:0000313" key="2">
    <source>
        <dbReference type="Proteomes" id="UP000438699"/>
    </source>
</evidence>
<reference evidence="1 2" key="1">
    <citation type="journal article" date="2017" name="Int. J. Syst. Evol. Microbiol.">
        <title>Desulfovibrio senegalensis sp. nov., a mesophilic sulfate reducer isolated from marine sediment.</title>
        <authorList>
            <person name="Thioye A."/>
            <person name="Gam Z.B.A."/>
            <person name="Mbengue M."/>
            <person name="Cayol J.L."/>
            <person name="Joseph-Bartoli M."/>
            <person name="Toure-Kane C."/>
            <person name="Labat M."/>
        </authorList>
    </citation>
    <scope>NUCLEOTIDE SEQUENCE [LARGE SCALE GENOMIC DNA]</scope>
    <source>
        <strain evidence="1 2">DSM 101509</strain>
    </source>
</reference>
<protein>
    <submittedName>
        <fullName evidence="1">SET domain-containing protein-lysine N-methyltransferase</fullName>
    </submittedName>
</protein>
<evidence type="ECO:0000313" key="1">
    <source>
        <dbReference type="EMBL" id="KAB1442866.1"/>
    </source>
</evidence>
<dbReference type="Proteomes" id="UP000438699">
    <property type="component" value="Unassembled WGS sequence"/>
</dbReference>
<dbReference type="RefSeq" id="WP_151149056.1">
    <property type="nucleotide sequence ID" value="NZ_WAIE01000001.1"/>
</dbReference>
<organism evidence="1 2">
    <name type="scientific">Pseudodesulfovibrio senegalensis</name>
    <dbReference type="NCBI Taxonomy" id="1721087"/>
    <lineage>
        <taxon>Bacteria</taxon>
        <taxon>Pseudomonadati</taxon>
        <taxon>Thermodesulfobacteriota</taxon>
        <taxon>Desulfovibrionia</taxon>
        <taxon>Desulfovibrionales</taxon>
        <taxon>Desulfovibrionaceae</taxon>
    </lineage>
</organism>
<comment type="caution">
    <text evidence="1">The sequence shown here is derived from an EMBL/GenBank/DDBJ whole genome shotgun (WGS) entry which is preliminary data.</text>
</comment>
<accession>A0A6N6N464</accession>
<keyword evidence="1" id="KW-0808">Transferase</keyword>
<proteinExistence type="predicted"/>
<dbReference type="EMBL" id="WAIE01000001">
    <property type="protein sequence ID" value="KAB1442866.1"/>
    <property type="molecule type" value="Genomic_DNA"/>
</dbReference>
<sequence length="199" mass="22146">MMHPNTELRAVNPTVGYGFFATKFIPYGTIVHVNNQSAAKPADAAVMRSHESNLRPLGGETAPYVSRGCNFNTISTSYGFEIAVRNIDSGEELRDATALFGLAPSTQGACACSCSTQKPYNIESLCEQWDQTTMRALEKMPDVHQPLMEYMDNTTRKRLRAYLCGEEPYPSIASRLWLQGDCVSLRDEERPHTSTRGNQ</sequence>
<name>A0A6N6N464_9BACT</name>